<dbReference type="GO" id="GO:0009295">
    <property type="term" value="C:nucleoid"/>
    <property type="evidence" value="ECO:0007669"/>
    <property type="project" value="UniProtKB-SubCell"/>
</dbReference>
<dbReference type="PANTHER" id="PTHR34701">
    <property type="entry name" value="TRANSCRIPTIONAL REGULATOR MRAZ"/>
    <property type="match status" value="1"/>
</dbReference>
<dbReference type="InterPro" id="IPR037914">
    <property type="entry name" value="SpoVT-AbrB_sf"/>
</dbReference>
<comment type="subunit">
    <text evidence="7">Forms oligomers.</text>
</comment>
<dbReference type="CDD" id="cd16320">
    <property type="entry name" value="MraZ_N"/>
    <property type="match status" value="1"/>
</dbReference>
<dbReference type="InterPro" id="IPR003444">
    <property type="entry name" value="MraZ"/>
</dbReference>
<accession>A0A4Y6Q2S3</accession>
<comment type="subcellular location">
    <subcellularLocation>
        <location evidence="7">Cytoplasm</location>
        <location evidence="7">Nucleoid</location>
    </subcellularLocation>
</comment>
<keyword evidence="2 7" id="KW-0963">Cytoplasm</keyword>
<protein>
    <recommendedName>
        <fullName evidence="1 7">Transcriptional regulator MraZ</fullName>
    </recommendedName>
</protein>
<dbReference type="PROSITE" id="PS51740">
    <property type="entry name" value="SPOVT_ABRB"/>
    <property type="match status" value="2"/>
</dbReference>
<dbReference type="InterPro" id="IPR035642">
    <property type="entry name" value="MraZ_N"/>
</dbReference>
<proteinExistence type="inferred from homology"/>
<dbReference type="InterPro" id="IPR038619">
    <property type="entry name" value="MraZ_sf"/>
</dbReference>
<evidence type="ECO:0000313" key="10">
    <source>
        <dbReference type="Proteomes" id="UP000315995"/>
    </source>
</evidence>
<feature type="domain" description="SpoVT-AbrB" evidence="8">
    <location>
        <begin position="21"/>
        <end position="72"/>
    </location>
</feature>
<evidence type="ECO:0000256" key="3">
    <source>
        <dbReference type="ARBA" id="ARBA00022737"/>
    </source>
</evidence>
<dbReference type="InterPro" id="IPR020603">
    <property type="entry name" value="MraZ_dom"/>
</dbReference>
<comment type="similarity">
    <text evidence="7">Belongs to the MraZ family.</text>
</comment>
<keyword evidence="10" id="KW-1185">Reference proteome</keyword>
<dbReference type="NCBIfam" id="TIGR00242">
    <property type="entry name" value="division/cell wall cluster transcriptional repressor MraZ"/>
    <property type="match status" value="1"/>
</dbReference>
<organism evidence="9 10">
    <name type="scientific">Persicimonas caeni</name>
    <dbReference type="NCBI Taxonomy" id="2292766"/>
    <lineage>
        <taxon>Bacteria</taxon>
        <taxon>Deltaproteobacteria</taxon>
        <taxon>Bradymonadales</taxon>
        <taxon>Bradymonadaceae</taxon>
        <taxon>Persicimonas</taxon>
    </lineage>
</organism>
<dbReference type="Pfam" id="PF02381">
    <property type="entry name" value="MraZ"/>
    <property type="match status" value="2"/>
</dbReference>
<dbReference type="EMBL" id="CP041186">
    <property type="protein sequence ID" value="QDG54779.1"/>
    <property type="molecule type" value="Genomic_DNA"/>
</dbReference>
<evidence type="ECO:0000256" key="5">
    <source>
        <dbReference type="ARBA" id="ARBA00023125"/>
    </source>
</evidence>
<dbReference type="GO" id="GO:0003700">
    <property type="term" value="F:DNA-binding transcription factor activity"/>
    <property type="evidence" value="ECO:0007669"/>
    <property type="project" value="UniProtKB-UniRule"/>
</dbReference>
<feature type="domain" description="SpoVT-AbrB" evidence="8">
    <location>
        <begin position="101"/>
        <end position="144"/>
    </location>
</feature>
<reference evidence="9 10" key="1">
    <citation type="submission" date="2019-06" db="EMBL/GenBank/DDBJ databases">
        <title>Persicimonas caeni gen. nov., sp. nov., a predatory bacterium isolated from solar saltern.</title>
        <authorList>
            <person name="Wang S."/>
        </authorList>
    </citation>
    <scope>NUCLEOTIDE SEQUENCE [LARGE SCALE GENOMIC DNA]</scope>
    <source>
        <strain evidence="9 10">YN101</strain>
    </source>
</reference>
<dbReference type="GO" id="GO:2000143">
    <property type="term" value="P:negative regulation of DNA-templated transcription initiation"/>
    <property type="evidence" value="ECO:0007669"/>
    <property type="project" value="TreeGrafter"/>
</dbReference>
<keyword evidence="4 7" id="KW-0805">Transcription regulation</keyword>
<evidence type="ECO:0000256" key="1">
    <source>
        <dbReference type="ARBA" id="ARBA00013860"/>
    </source>
</evidence>
<dbReference type="HAMAP" id="MF_01008">
    <property type="entry name" value="MraZ"/>
    <property type="match status" value="1"/>
</dbReference>
<name>A0A4Y6Q2S3_PERCE</name>
<dbReference type="AlphaFoldDB" id="A0A4Y6Q2S3"/>
<dbReference type="Proteomes" id="UP000315995">
    <property type="component" value="Chromosome"/>
</dbReference>
<keyword evidence="3" id="KW-0677">Repeat</keyword>
<evidence type="ECO:0000256" key="2">
    <source>
        <dbReference type="ARBA" id="ARBA00022490"/>
    </source>
</evidence>
<dbReference type="PANTHER" id="PTHR34701:SF1">
    <property type="entry name" value="TRANSCRIPTIONAL REGULATOR MRAZ"/>
    <property type="match status" value="1"/>
</dbReference>
<keyword evidence="5 7" id="KW-0238">DNA-binding</keyword>
<dbReference type="InterPro" id="IPR035644">
    <property type="entry name" value="MraZ_C"/>
</dbReference>
<evidence type="ECO:0000256" key="6">
    <source>
        <dbReference type="ARBA" id="ARBA00023163"/>
    </source>
</evidence>
<evidence type="ECO:0000256" key="7">
    <source>
        <dbReference type="HAMAP-Rule" id="MF_01008"/>
    </source>
</evidence>
<accession>A0A5B8YDQ6</accession>
<evidence type="ECO:0000259" key="8">
    <source>
        <dbReference type="PROSITE" id="PS51740"/>
    </source>
</evidence>
<dbReference type="RefSeq" id="WP_141201222.1">
    <property type="nucleotide sequence ID" value="NZ_CP041186.1"/>
</dbReference>
<evidence type="ECO:0000256" key="4">
    <source>
        <dbReference type="ARBA" id="ARBA00023015"/>
    </source>
</evidence>
<dbReference type="GO" id="GO:0005737">
    <property type="term" value="C:cytoplasm"/>
    <property type="evidence" value="ECO:0007669"/>
    <property type="project" value="UniProtKB-UniRule"/>
</dbReference>
<dbReference type="SUPFAM" id="SSF89447">
    <property type="entry name" value="AbrB/MazE/MraZ-like"/>
    <property type="match status" value="1"/>
</dbReference>
<sequence>MHGRIPVSGVTRRLGVMFRGQYEHTMDAKGRVSLPARFREVLAEMDVEGSNADRVILTRNFEKSLELYPLDKWLNFEEKVRSLPQFDPNVQRVLRVFVAGAVECSLDSHGRLLVPQPMRQFGGLEREVVWVGQLEKVQLWSKPRWDAAVDAALEDAEELQAKVAEFGL</sequence>
<dbReference type="GO" id="GO:0000976">
    <property type="term" value="F:transcription cis-regulatory region binding"/>
    <property type="evidence" value="ECO:0007669"/>
    <property type="project" value="TreeGrafter"/>
</dbReference>
<dbReference type="Gene3D" id="3.40.1550.20">
    <property type="entry name" value="Transcriptional regulator MraZ domain"/>
    <property type="match status" value="1"/>
</dbReference>
<gene>
    <name evidence="7 9" type="primary">mraZ</name>
    <name evidence="9" type="ORF">FIV42_29745</name>
</gene>
<evidence type="ECO:0000313" key="9">
    <source>
        <dbReference type="EMBL" id="QDG54779.1"/>
    </source>
</evidence>
<dbReference type="InterPro" id="IPR007159">
    <property type="entry name" value="SpoVT-AbrB_dom"/>
</dbReference>
<dbReference type="OrthoDB" id="9807753at2"/>
<dbReference type="CDD" id="cd16321">
    <property type="entry name" value="MraZ_C"/>
    <property type="match status" value="1"/>
</dbReference>
<keyword evidence="6 7" id="KW-0804">Transcription</keyword>